<evidence type="ECO:0000256" key="8">
    <source>
        <dbReference type="SAM" id="Coils"/>
    </source>
</evidence>
<keyword evidence="3" id="KW-0862">Zinc</keyword>
<dbReference type="SMART" id="SM00066">
    <property type="entry name" value="GAL4"/>
    <property type="match status" value="1"/>
</dbReference>
<dbReference type="PANTHER" id="PTHR46910:SF12">
    <property type="entry name" value="REGULATORY PROTEIN CAT8"/>
    <property type="match status" value="1"/>
</dbReference>
<dbReference type="eggNOG" id="ENOG502QTKQ">
    <property type="taxonomic scope" value="Eukaryota"/>
</dbReference>
<comment type="subcellular location">
    <subcellularLocation>
        <location evidence="1">Nucleus</location>
    </subcellularLocation>
</comment>
<dbReference type="SUPFAM" id="SSF57701">
    <property type="entry name" value="Zn2/Cys6 DNA-binding domain"/>
    <property type="match status" value="1"/>
</dbReference>
<feature type="region of interest" description="Disordered" evidence="9">
    <location>
        <begin position="598"/>
        <end position="695"/>
    </location>
</feature>
<keyword evidence="12" id="KW-1185">Reference proteome</keyword>
<dbReference type="InterPro" id="IPR050987">
    <property type="entry name" value="AtrR-like"/>
</dbReference>
<dbReference type="PANTHER" id="PTHR46910">
    <property type="entry name" value="TRANSCRIPTION FACTOR PDR1"/>
    <property type="match status" value="1"/>
</dbReference>
<dbReference type="FunFam" id="4.10.240.10:FF:000007">
    <property type="entry name" value="C6 transcription factor FacB"/>
    <property type="match status" value="1"/>
</dbReference>
<dbReference type="GO" id="GO:0000981">
    <property type="term" value="F:DNA-binding transcription factor activity, RNA polymerase II-specific"/>
    <property type="evidence" value="ECO:0007669"/>
    <property type="project" value="InterPro"/>
</dbReference>
<dbReference type="HOGENOM" id="CLU_007124_0_0_1"/>
<evidence type="ECO:0000313" key="11">
    <source>
        <dbReference type="EMBL" id="EXJ77215.1"/>
    </source>
</evidence>
<dbReference type="Pfam" id="PF04082">
    <property type="entry name" value="Fungal_trans"/>
    <property type="match status" value="1"/>
</dbReference>
<evidence type="ECO:0000256" key="2">
    <source>
        <dbReference type="ARBA" id="ARBA00022723"/>
    </source>
</evidence>
<dbReference type="Pfam" id="PF00172">
    <property type="entry name" value="Zn_clus"/>
    <property type="match status" value="1"/>
</dbReference>
<feature type="coiled-coil region" evidence="8">
    <location>
        <begin position="67"/>
        <end position="101"/>
    </location>
</feature>
<name>W9XIN0_9EURO</name>
<keyword evidence="8" id="KW-0175">Coiled coil</keyword>
<evidence type="ECO:0000256" key="7">
    <source>
        <dbReference type="ARBA" id="ARBA00023242"/>
    </source>
</evidence>
<dbReference type="RefSeq" id="XP_007738653.1">
    <property type="nucleotide sequence ID" value="XM_007740463.1"/>
</dbReference>
<keyword evidence="4" id="KW-0805">Transcription regulation</keyword>
<proteinExistence type="predicted"/>
<evidence type="ECO:0000256" key="9">
    <source>
        <dbReference type="SAM" id="MobiDB-lite"/>
    </source>
</evidence>
<evidence type="ECO:0000256" key="4">
    <source>
        <dbReference type="ARBA" id="ARBA00023015"/>
    </source>
</evidence>
<feature type="domain" description="Zn(2)-C6 fungal-type" evidence="10">
    <location>
        <begin position="23"/>
        <end position="53"/>
    </location>
</feature>
<accession>W9XIN0</accession>
<dbReference type="GO" id="GO:0005634">
    <property type="term" value="C:nucleus"/>
    <property type="evidence" value="ECO:0007669"/>
    <property type="project" value="UniProtKB-SubCell"/>
</dbReference>
<dbReference type="AlphaFoldDB" id="W9XIN0"/>
<dbReference type="CDD" id="cd15485">
    <property type="entry name" value="ZIP_Cat8"/>
    <property type="match status" value="1"/>
</dbReference>
<organism evidence="11 12">
    <name type="scientific">Capronia epimyces CBS 606.96</name>
    <dbReference type="NCBI Taxonomy" id="1182542"/>
    <lineage>
        <taxon>Eukaryota</taxon>
        <taxon>Fungi</taxon>
        <taxon>Dikarya</taxon>
        <taxon>Ascomycota</taxon>
        <taxon>Pezizomycotina</taxon>
        <taxon>Eurotiomycetes</taxon>
        <taxon>Chaetothyriomycetidae</taxon>
        <taxon>Chaetothyriales</taxon>
        <taxon>Herpotrichiellaceae</taxon>
        <taxon>Capronia</taxon>
    </lineage>
</organism>
<evidence type="ECO:0000256" key="3">
    <source>
        <dbReference type="ARBA" id="ARBA00022833"/>
    </source>
</evidence>
<evidence type="ECO:0000256" key="1">
    <source>
        <dbReference type="ARBA" id="ARBA00004123"/>
    </source>
</evidence>
<dbReference type="OrthoDB" id="10001928at2759"/>
<dbReference type="PROSITE" id="PS00463">
    <property type="entry name" value="ZN2_CY6_FUNGAL_1"/>
    <property type="match status" value="1"/>
</dbReference>
<feature type="compositionally biased region" description="Polar residues" evidence="9">
    <location>
        <begin position="676"/>
        <end position="695"/>
    </location>
</feature>
<keyword evidence="5" id="KW-0238">DNA-binding</keyword>
<dbReference type="Proteomes" id="UP000019478">
    <property type="component" value="Unassembled WGS sequence"/>
</dbReference>
<evidence type="ECO:0000313" key="12">
    <source>
        <dbReference type="Proteomes" id="UP000019478"/>
    </source>
</evidence>
<dbReference type="Gene3D" id="4.10.240.10">
    <property type="entry name" value="Zn(2)-C6 fungal-type DNA-binding domain"/>
    <property type="match status" value="1"/>
</dbReference>
<evidence type="ECO:0000256" key="6">
    <source>
        <dbReference type="ARBA" id="ARBA00023163"/>
    </source>
</evidence>
<dbReference type="GO" id="GO:0008270">
    <property type="term" value="F:zinc ion binding"/>
    <property type="evidence" value="ECO:0007669"/>
    <property type="project" value="InterPro"/>
</dbReference>
<dbReference type="STRING" id="1182542.W9XIN0"/>
<reference evidence="11 12" key="1">
    <citation type="submission" date="2013-03" db="EMBL/GenBank/DDBJ databases">
        <title>The Genome Sequence of Capronia epimyces CBS 606.96.</title>
        <authorList>
            <consortium name="The Broad Institute Genomics Platform"/>
            <person name="Cuomo C."/>
            <person name="de Hoog S."/>
            <person name="Gorbushina A."/>
            <person name="Walker B."/>
            <person name="Young S.K."/>
            <person name="Zeng Q."/>
            <person name="Gargeya S."/>
            <person name="Fitzgerald M."/>
            <person name="Haas B."/>
            <person name="Abouelleil A."/>
            <person name="Allen A.W."/>
            <person name="Alvarado L."/>
            <person name="Arachchi H.M."/>
            <person name="Berlin A.M."/>
            <person name="Chapman S.B."/>
            <person name="Gainer-Dewar J."/>
            <person name="Goldberg J."/>
            <person name="Griggs A."/>
            <person name="Gujja S."/>
            <person name="Hansen M."/>
            <person name="Howarth C."/>
            <person name="Imamovic A."/>
            <person name="Ireland A."/>
            <person name="Larimer J."/>
            <person name="McCowan C."/>
            <person name="Murphy C."/>
            <person name="Pearson M."/>
            <person name="Poon T.W."/>
            <person name="Priest M."/>
            <person name="Roberts A."/>
            <person name="Saif S."/>
            <person name="Shea T."/>
            <person name="Sisk P."/>
            <person name="Sykes S."/>
            <person name="Wortman J."/>
            <person name="Nusbaum C."/>
            <person name="Birren B."/>
        </authorList>
    </citation>
    <scope>NUCLEOTIDE SEQUENCE [LARGE SCALE GENOMIC DNA]</scope>
    <source>
        <strain evidence="11 12">CBS 606.96</strain>
    </source>
</reference>
<evidence type="ECO:0000256" key="5">
    <source>
        <dbReference type="ARBA" id="ARBA00023125"/>
    </source>
</evidence>
<dbReference type="InterPro" id="IPR007219">
    <property type="entry name" value="XnlR_reg_dom"/>
</dbReference>
<dbReference type="CDD" id="cd12148">
    <property type="entry name" value="fungal_TF_MHR"/>
    <property type="match status" value="1"/>
</dbReference>
<dbReference type="CDD" id="cd00067">
    <property type="entry name" value="GAL4"/>
    <property type="match status" value="1"/>
</dbReference>
<keyword evidence="7" id="KW-0539">Nucleus</keyword>
<dbReference type="GO" id="GO:0003677">
    <property type="term" value="F:DNA binding"/>
    <property type="evidence" value="ECO:0007669"/>
    <property type="project" value="UniProtKB-KW"/>
</dbReference>
<protein>
    <recommendedName>
        <fullName evidence="10">Zn(2)-C6 fungal-type domain-containing protein</fullName>
    </recommendedName>
</protein>
<dbReference type="GO" id="GO:0006351">
    <property type="term" value="P:DNA-templated transcription"/>
    <property type="evidence" value="ECO:0007669"/>
    <property type="project" value="InterPro"/>
</dbReference>
<dbReference type="PROSITE" id="PS50048">
    <property type="entry name" value="ZN2_CY6_FUNGAL_2"/>
    <property type="match status" value="1"/>
</dbReference>
<dbReference type="SMART" id="SM00906">
    <property type="entry name" value="Fungal_trans"/>
    <property type="match status" value="1"/>
</dbReference>
<gene>
    <name evidence="11" type="ORF">A1O3_10373</name>
</gene>
<dbReference type="GeneID" id="19174453"/>
<keyword evidence="2" id="KW-0479">Metal-binding</keyword>
<dbReference type="InterPro" id="IPR001138">
    <property type="entry name" value="Zn2Cys6_DnaBD"/>
</dbReference>
<keyword evidence="6" id="KW-0804">Transcription</keyword>
<comment type="caution">
    <text evidence="11">The sequence shown here is derived from an EMBL/GenBank/DDBJ whole genome shotgun (WGS) entry which is preliminary data.</text>
</comment>
<dbReference type="InterPro" id="IPR036864">
    <property type="entry name" value="Zn2-C6_fun-type_DNA-bd_sf"/>
</dbReference>
<sequence>MPGILPMKMIRVGSTAQSRIAQACDRCRSKKIRCDGVRPRCTQCTNVGFECKTSDKLSRRAFPRGYTESLEDRVRSLEAEVRELKDLLDEKDEKIDMLSRIHNFSPPSRKCSASLSPANAAEVKAEVESVREEVLHVEIPAPVQPRATSTGSSTTLSLLEAFDQKVQEAGGQTRGFSTSNLQKVLQPTRQTVNPGPKIPPRILSDQYINIFFQEWQPLLPVLHRPTFLRIYEQYLANPESSNWHSNKQALAQLFLIFEISALSNITTPKKNTPSFEAQWRKALYSTSSVASLSTLQCHVLAQICYLLRADYTHLARHRGIAVTMCHELGLHQIHKYHNLSPLEAETRKKVFWCQYVLDKFISATTGTPMLLRDSDISTEFPADVDDENLTAQGFTPALPGELTKISSALAFFRLTKILSKVLDHLYPAKASYQLSLNRLHAISDELDQWSEELPEHLRLRFCNDKPATNMISCRSPLLSMGYFYTRTLIHRPLLCHGSGSAASAANIVLAAAGKHVLQIVDLLLERRMNYTFPLNKADILLISGISILWQSIDLDDDSKLIKDNQKSLTLSITMLTNEDPVAATEFQKMATSLTSIEGRLEPSPKNLEMDNAAQRPNSFRPTPLEMKPKSTRKQLQALASRWSSFGTKSKSEEIPRRSTGSANGPPALSAVHRAASTVSLSSTQSAPVLPMNTASPNQLTNCRTIDTPAINLDYLPLGDEYGDFQTRTSSSTMLPPKKQQPSIPTIADASWDQLLTNFDNNSALYADMTANGQPLYQSTSNEWTPDAWSLSGIDLTAKAPVPQSLLSFSEESLTSGDDFLFSAAGSHNGSTATGDNLDLRETYRGITIPVDDEFDFQEVEA</sequence>
<evidence type="ECO:0000259" key="10">
    <source>
        <dbReference type="PROSITE" id="PS50048"/>
    </source>
</evidence>
<dbReference type="EMBL" id="AMGY01000011">
    <property type="protein sequence ID" value="EXJ77215.1"/>
    <property type="molecule type" value="Genomic_DNA"/>
</dbReference>